<feature type="domain" description="F-box" evidence="2">
    <location>
        <begin position="232"/>
        <end position="268"/>
    </location>
</feature>
<dbReference type="PANTHER" id="PTHR15493:SF9">
    <property type="entry name" value="GH14043P"/>
    <property type="match status" value="1"/>
</dbReference>
<dbReference type="SUPFAM" id="SSF81383">
    <property type="entry name" value="F-box domain"/>
    <property type="match status" value="1"/>
</dbReference>
<dbReference type="SMART" id="SM00256">
    <property type="entry name" value="FBOX"/>
    <property type="match status" value="1"/>
</dbReference>
<proteinExistence type="predicted"/>
<feature type="compositionally biased region" description="Basic residues" evidence="1">
    <location>
        <begin position="486"/>
        <end position="495"/>
    </location>
</feature>
<dbReference type="Pfam" id="PF00646">
    <property type="entry name" value="F-box"/>
    <property type="match status" value="1"/>
</dbReference>
<dbReference type="AlphaFoldDB" id="A0A813ML43"/>
<dbReference type="InterPro" id="IPR047147">
    <property type="entry name" value="FBX5_43"/>
</dbReference>
<protein>
    <recommendedName>
        <fullName evidence="2">F-box domain-containing protein</fullName>
    </recommendedName>
</protein>
<dbReference type="Proteomes" id="UP000663879">
    <property type="component" value="Unassembled WGS sequence"/>
</dbReference>
<evidence type="ECO:0000259" key="2">
    <source>
        <dbReference type="PROSITE" id="PS50181"/>
    </source>
</evidence>
<accession>A0A813ML43</accession>
<feature type="region of interest" description="Disordered" evidence="1">
    <location>
        <begin position="369"/>
        <end position="396"/>
    </location>
</feature>
<dbReference type="Gene3D" id="1.20.1280.50">
    <property type="match status" value="1"/>
</dbReference>
<dbReference type="CDD" id="cd22086">
    <property type="entry name" value="F-box_EMI"/>
    <property type="match status" value="1"/>
</dbReference>
<dbReference type="GO" id="GO:0045835">
    <property type="term" value="P:negative regulation of meiotic nuclear division"/>
    <property type="evidence" value="ECO:0007669"/>
    <property type="project" value="InterPro"/>
</dbReference>
<feature type="compositionally biased region" description="Polar residues" evidence="1">
    <location>
        <begin position="469"/>
        <end position="483"/>
    </location>
</feature>
<dbReference type="OrthoDB" id="9984940at2759"/>
<comment type="caution">
    <text evidence="3">The sequence shown here is derived from an EMBL/GenBank/DDBJ whole genome shotgun (WGS) entry which is preliminary data.</text>
</comment>
<dbReference type="GO" id="GO:0007088">
    <property type="term" value="P:regulation of mitotic nuclear division"/>
    <property type="evidence" value="ECO:0007669"/>
    <property type="project" value="InterPro"/>
</dbReference>
<dbReference type="InterPro" id="IPR036047">
    <property type="entry name" value="F-box-like_dom_sf"/>
</dbReference>
<dbReference type="GO" id="GO:0005634">
    <property type="term" value="C:nucleus"/>
    <property type="evidence" value="ECO:0007669"/>
    <property type="project" value="TreeGrafter"/>
</dbReference>
<sequence>MFEQNYFECKMKHSLQHHRNSFDAGYESLLSQTSFLSNQSQRDTSSLFSAPSTPNKTTNSFIINCNNSTTTPDFKQQYVADVNSIYYASIRLNNEPFLSPIKNPNLIQSPLKSPKFDQFIQQRDNFASKLLRSPAFKPNNIISPTHEDNSGFLKPEIRSFNARFQSTYPSLSASFNSPDRFVRPSPTEEEFMELLIRNKHLPKNPENLIGRNMGLDYFDILTELSNKTMFNITDKILSYLDTSDLVRVASVSRDWRNLIKQNKFMNKNRVDYLKNKKYLFEKFKENRPYSSFTNEKIDKQRLSLEQRRQLLKDYRHHNSIELLKNESSVNLAKNSRGDFVFASLDRNCLNNIHHGSSRYEDFNFNRKKSRDLSSEEDEEMMIESPKKKSKSSDDDDHINNELYQACNSLFNCINKNQQIVPQRPSLLESEFKEITISDAKKRGLLHKANSVVMESSPMLRRSPIKRQMTLETSRSSTTSQNLICSKKSKKNLKRL</sequence>
<dbReference type="InterPro" id="IPR001810">
    <property type="entry name" value="F-box_dom"/>
</dbReference>
<dbReference type="PROSITE" id="PS50181">
    <property type="entry name" value="FBOX"/>
    <property type="match status" value="1"/>
</dbReference>
<evidence type="ECO:0000313" key="3">
    <source>
        <dbReference type="EMBL" id="CAF0720627.1"/>
    </source>
</evidence>
<organism evidence="3 4">
    <name type="scientific">Brachionus calyciflorus</name>
    <dbReference type="NCBI Taxonomy" id="104777"/>
    <lineage>
        <taxon>Eukaryota</taxon>
        <taxon>Metazoa</taxon>
        <taxon>Spiralia</taxon>
        <taxon>Gnathifera</taxon>
        <taxon>Rotifera</taxon>
        <taxon>Eurotatoria</taxon>
        <taxon>Monogononta</taxon>
        <taxon>Pseudotrocha</taxon>
        <taxon>Ploima</taxon>
        <taxon>Brachionidae</taxon>
        <taxon>Brachionus</taxon>
    </lineage>
</organism>
<dbReference type="EMBL" id="CAJNOC010000157">
    <property type="protein sequence ID" value="CAF0720627.1"/>
    <property type="molecule type" value="Genomic_DNA"/>
</dbReference>
<evidence type="ECO:0000256" key="1">
    <source>
        <dbReference type="SAM" id="MobiDB-lite"/>
    </source>
</evidence>
<keyword evidence="4" id="KW-1185">Reference proteome</keyword>
<name>A0A813ML43_9BILA</name>
<reference evidence="3" key="1">
    <citation type="submission" date="2021-02" db="EMBL/GenBank/DDBJ databases">
        <authorList>
            <person name="Nowell W R."/>
        </authorList>
    </citation>
    <scope>NUCLEOTIDE SEQUENCE</scope>
    <source>
        <strain evidence="3">Ploen Becks lab</strain>
    </source>
</reference>
<dbReference type="PANTHER" id="PTHR15493">
    <property type="entry name" value="F-BOX ONLY PROTEIN 5 AND 43"/>
    <property type="match status" value="1"/>
</dbReference>
<feature type="region of interest" description="Disordered" evidence="1">
    <location>
        <begin position="469"/>
        <end position="495"/>
    </location>
</feature>
<evidence type="ECO:0000313" key="4">
    <source>
        <dbReference type="Proteomes" id="UP000663879"/>
    </source>
</evidence>
<gene>
    <name evidence="3" type="ORF">OXX778_LOCUS2129</name>
</gene>